<keyword evidence="4 5" id="KW-0238">DNA-binding</keyword>
<dbReference type="InterPro" id="IPR052958">
    <property type="entry name" value="IFN-induced_PKR_regulator"/>
</dbReference>
<sequence length="142" mass="16302">MSHSSGKACCIFRSCTSRSTDGVALFRLHKDINRSSVWLKGCNREDLLEKTGEELYRNYRICEKHFESSYITKGIRKRLFDDAFPTIFSHSTAKPPNKPYQEPKKICIVSDILILPAASKPEVVNENEGPISMLYRYIIKLI</sequence>
<evidence type="ECO:0000256" key="3">
    <source>
        <dbReference type="ARBA" id="ARBA00022833"/>
    </source>
</evidence>
<evidence type="ECO:0000256" key="2">
    <source>
        <dbReference type="ARBA" id="ARBA00022771"/>
    </source>
</evidence>
<accession>A0AAV8V711</accession>
<reference evidence="7 8" key="1">
    <citation type="journal article" date="2023" name="Insect Mol. Biol.">
        <title>Genome sequencing provides insights into the evolution of gene families encoding plant cell wall-degrading enzymes in longhorned beetles.</title>
        <authorList>
            <person name="Shin N.R."/>
            <person name="Okamura Y."/>
            <person name="Kirsch R."/>
            <person name="Pauchet Y."/>
        </authorList>
    </citation>
    <scope>NUCLEOTIDE SEQUENCE [LARGE SCALE GENOMIC DNA]</scope>
    <source>
        <strain evidence="7">EAD_L_NR</strain>
    </source>
</reference>
<dbReference type="Proteomes" id="UP001159042">
    <property type="component" value="Unassembled WGS sequence"/>
</dbReference>
<name>A0AAV8V711_9CUCU</name>
<dbReference type="PANTHER" id="PTHR46289">
    <property type="entry name" value="52 KDA REPRESSOR OF THE INHIBITOR OF THE PROTEIN KINASE-LIKE PROTEIN-RELATED"/>
    <property type="match status" value="1"/>
</dbReference>
<evidence type="ECO:0000313" key="7">
    <source>
        <dbReference type="EMBL" id="KAJ8909817.1"/>
    </source>
</evidence>
<dbReference type="GO" id="GO:0003677">
    <property type="term" value="F:DNA binding"/>
    <property type="evidence" value="ECO:0007669"/>
    <property type="project" value="UniProtKB-UniRule"/>
</dbReference>
<dbReference type="PANTHER" id="PTHR46289:SF16">
    <property type="entry name" value="52 KDA REPRESSOR OF THE INHIBITOR OF THE PROTEIN KINASE"/>
    <property type="match status" value="1"/>
</dbReference>
<feature type="domain" description="THAP-type" evidence="6">
    <location>
        <begin position="1"/>
        <end position="88"/>
    </location>
</feature>
<comment type="caution">
    <text evidence="7">The sequence shown here is derived from an EMBL/GenBank/DDBJ whole genome shotgun (WGS) entry which is preliminary data.</text>
</comment>
<gene>
    <name evidence="7" type="ORF">NQ315_003695</name>
</gene>
<evidence type="ECO:0000256" key="1">
    <source>
        <dbReference type="ARBA" id="ARBA00022723"/>
    </source>
</evidence>
<evidence type="ECO:0000256" key="5">
    <source>
        <dbReference type="PROSITE-ProRule" id="PRU00309"/>
    </source>
</evidence>
<keyword evidence="1" id="KW-0479">Metal-binding</keyword>
<dbReference type="PROSITE" id="PS50950">
    <property type="entry name" value="ZF_THAP"/>
    <property type="match status" value="1"/>
</dbReference>
<keyword evidence="3" id="KW-0862">Zinc</keyword>
<evidence type="ECO:0000256" key="4">
    <source>
        <dbReference type="ARBA" id="ARBA00023125"/>
    </source>
</evidence>
<evidence type="ECO:0000313" key="8">
    <source>
        <dbReference type="Proteomes" id="UP001159042"/>
    </source>
</evidence>
<dbReference type="AlphaFoldDB" id="A0AAV8V711"/>
<dbReference type="SUPFAM" id="SSF57716">
    <property type="entry name" value="Glucocorticoid receptor-like (DNA-binding domain)"/>
    <property type="match status" value="1"/>
</dbReference>
<proteinExistence type="predicted"/>
<dbReference type="InterPro" id="IPR006612">
    <property type="entry name" value="THAP_Znf"/>
</dbReference>
<evidence type="ECO:0000259" key="6">
    <source>
        <dbReference type="PROSITE" id="PS50950"/>
    </source>
</evidence>
<keyword evidence="2 5" id="KW-0863">Zinc-finger</keyword>
<dbReference type="EMBL" id="JANEYG010000403">
    <property type="protein sequence ID" value="KAJ8909817.1"/>
    <property type="molecule type" value="Genomic_DNA"/>
</dbReference>
<keyword evidence="8" id="KW-1185">Reference proteome</keyword>
<organism evidence="7 8">
    <name type="scientific">Exocentrus adspersus</name>
    <dbReference type="NCBI Taxonomy" id="1586481"/>
    <lineage>
        <taxon>Eukaryota</taxon>
        <taxon>Metazoa</taxon>
        <taxon>Ecdysozoa</taxon>
        <taxon>Arthropoda</taxon>
        <taxon>Hexapoda</taxon>
        <taxon>Insecta</taxon>
        <taxon>Pterygota</taxon>
        <taxon>Neoptera</taxon>
        <taxon>Endopterygota</taxon>
        <taxon>Coleoptera</taxon>
        <taxon>Polyphaga</taxon>
        <taxon>Cucujiformia</taxon>
        <taxon>Chrysomeloidea</taxon>
        <taxon>Cerambycidae</taxon>
        <taxon>Lamiinae</taxon>
        <taxon>Acanthocinini</taxon>
        <taxon>Exocentrus</taxon>
    </lineage>
</organism>
<dbReference type="Pfam" id="PF05485">
    <property type="entry name" value="THAP"/>
    <property type="match status" value="1"/>
</dbReference>
<protein>
    <recommendedName>
        <fullName evidence="6">THAP-type domain-containing protein</fullName>
    </recommendedName>
</protein>
<dbReference type="SMART" id="SM00980">
    <property type="entry name" value="THAP"/>
    <property type="match status" value="1"/>
</dbReference>
<dbReference type="GO" id="GO:0008270">
    <property type="term" value="F:zinc ion binding"/>
    <property type="evidence" value="ECO:0007669"/>
    <property type="project" value="UniProtKB-KW"/>
</dbReference>